<evidence type="ECO:0000256" key="1">
    <source>
        <dbReference type="ARBA" id="ARBA00009437"/>
    </source>
</evidence>
<dbReference type="Pfam" id="PF03466">
    <property type="entry name" value="LysR_substrate"/>
    <property type="match status" value="1"/>
</dbReference>
<dbReference type="Proteomes" id="UP000178885">
    <property type="component" value="Unassembled WGS sequence"/>
</dbReference>
<protein>
    <submittedName>
        <fullName evidence="6">LysR family transcriptional regulator</fullName>
    </submittedName>
</protein>
<sequence length="300" mass="32563">MRLTLDALTVLDAIDRRGSFAAAADELHRVPSAITYAVQKLEEELGVLLFDRSGHRAQLTEAGRELLREGRHLLHAATELEARVRRVATGYEVELRIAVVDLVPLDRLFPLLDEFYRKSSGTRLKILTEVYGGAWDALASDRADLAIGAPGEGPAGGGYSTRPLGTVSFVFMAAPAHPLASAPEPLAPEEILKHRSVAAADSSRALAPRTAGLLSGQDVFTVPDMHAKIEAQRAGLGVGYVPKHLARAEEDAGLLVVRQVVEPKPDIPLFIAWRTGDQGKALQWFLERLEDPALRARLLV</sequence>
<dbReference type="GO" id="GO:0000976">
    <property type="term" value="F:transcription cis-regulatory region binding"/>
    <property type="evidence" value="ECO:0007669"/>
    <property type="project" value="TreeGrafter"/>
</dbReference>
<dbReference type="InterPro" id="IPR000847">
    <property type="entry name" value="LysR_HTH_N"/>
</dbReference>
<comment type="caution">
    <text evidence="6">The sequence shown here is derived from an EMBL/GenBank/DDBJ whole genome shotgun (WGS) entry which is preliminary data.</text>
</comment>
<dbReference type="STRING" id="1817760.A2151_01505"/>
<dbReference type="InterPro" id="IPR036390">
    <property type="entry name" value="WH_DNA-bd_sf"/>
</dbReference>
<name>A0A1F6TJP9_9PROT</name>
<keyword evidence="4" id="KW-0804">Transcription</keyword>
<evidence type="ECO:0000256" key="4">
    <source>
        <dbReference type="ARBA" id="ARBA00023163"/>
    </source>
</evidence>
<keyword evidence="3" id="KW-0238">DNA-binding</keyword>
<dbReference type="Gene3D" id="3.40.190.10">
    <property type="entry name" value="Periplasmic binding protein-like II"/>
    <property type="match status" value="2"/>
</dbReference>
<dbReference type="PANTHER" id="PTHR30126:SF4">
    <property type="entry name" value="LYSR FAMILY TRANSCRIPTIONAL REGULATOR"/>
    <property type="match status" value="1"/>
</dbReference>
<dbReference type="SUPFAM" id="SSF46785">
    <property type="entry name" value="Winged helix' DNA-binding domain"/>
    <property type="match status" value="1"/>
</dbReference>
<dbReference type="EMBL" id="MFSU01000109">
    <property type="protein sequence ID" value="OGI45363.1"/>
    <property type="molecule type" value="Genomic_DNA"/>
</dbReference>
<organism evidence="6 7">
    <name type="scientific">Candidatus Muproteobacteria bacterium RBG_16_65_34</name>
    <dbReference type="NCBI Taxonomy" id="1817760"/>
    <lineage>
        <taxon>Bacteria</taxon>
        <taxon>Pseudomonadati</taxon>
        <taxon>Pseudomonadota</taxon>
        <taxon>Candidatus Muproteobacteria</taxon>
    </lineage>
</organism>
<evidence type="ECO:0000256" key="2">
    <source>
        <dbReference type="ARBA" id="ARBA00023015"/>
    </source>
</evidence>
<dbReference type="Pfam" id="PF00126">
    <property type="entry name" value="HTH_1"/>
    <property type="match status" value="1"/>
</dbReference>
<evidence type="ECO:0000313" key="7">
    <source>
        <dbReference type="Proteomes" id="UP000178885"/>
    </source>
</evidence>
<dbReference type="Gene3D" id="1.10.10.10">
    <property type="entry name" value="Winged helix-like DNA-binding domain superfamily/Winged helix DNA-binding domain"/>
    <property type="match status" value="1"/>
</dbReference>
<dbReference type="InterPro" id="IPR005119">
    <property type="entry name" value="LysR_subst-bd"/>
</dbReference>
<feature type="domain" description="HTH lysR-type" evidence="5">
    <location>
        <begin position="3"/>
        <end position="60"/>
    </location>
</feature>
<dbReference type="SUPFAM" id="SSF53850">
    <property type="entry name" value="Periplasmic binding protein-like II"/>
    <property type="match status" value="1"/>
</dbReference>
<dbReference type="GO" id="GO:0003700">
    <property type="term" value="F:DNA-binding transcription factor activity"/>
    <property type="evidence" value="ECO:0007669"/>
    <property type="project" value="InterPro"/>
</dbReference>
<dbReference type="PANTHER" id="PTHR30126">
    <property type="entry name" value="HTH-TYPE TRANSCRIPTIONAL REGULATOR"/>
    <property type="match status" value="1"/>
</dbReference>
<keyword evidence="2" id="KW-0805">Transcription regulation</keyword>
<dbReference type="PROSITE" id="PS50931">
    <property type="entry name" value="HTH_LYSR"/>
    <property type="match status" value="1"/>
</dbReference>
<accession>A0A1F6TJP9</accession>
<dbReference type="AlphaFoldDB" id="A0A1F6TJP9"/>
<dbReference type="InterPro" id="IPR036388">
    <property type="entry name" value="WH-like_DNA-bd_sf"/>
</dbReference>
<evidence type="ECO:0000256" key="3">
    <source>
        <dbReference type="ARBA" id="ARBA00023125"/>
    </source>
</evidence>
<proteinExistence type="inferred from homology"/>
<evidence type="ECO:0000313" key="6">
    <source>
        <dbReference type="EMBL" id="OGI45363.1"/>
    </source>
</evidence>
<reference evidence="6 7" key="1">
    <citation type="journal article" date="2016" name="Nat. Commun.">
        <title>Thousands of microbial genomes shed light on interconnected biogeochemical processes in an aquifer system.</title>
        <authorList>
            <person name="Anantharaman K."/>
            <person name="Brown C.T."/>
            <person name="Hug L.A."/>
            <person name="Sharon I."/>
            <person name="Castelle C.J."/>
            <person name="Probst A.J."/>
            <person name="Thomas B.C."/>
            <person name="Singh A."/>
            <person name="Wilkins M.J."/>
            <person name="Karaoz U."/>
            <person name="Brodie E.L."/>
            <person name="Williams K.H."/>
            <person name="Hubbard S.S."/>
            <person name="Banfield J.F."/>
        </authorList>
    </citation>
    <scope>NUCLEOTIDE SEQUENCE [LARGE SCALE GENOMIC DNA]</scope>
</reference>
<gene>
    <name evidence="6" type="ORF">A2151_01505</name>
</gene>
<evidence type="ECO:0000259" key="5">
    <source>
        <dbReference type="PROSITE" id="PS50931"/>
    </source>
</evidence>
<comment type="similarity">
    <text evidence="1">Belongs to the LysR transcriptional regulatory family.</text>
</comment>